<gene>
    <name evidence="3" type="ORF">URODEC1_LOCUS61844</name>
</gene>
<sequence length="427" mass="47514">MAEPPPPLPPTTLEDLPVDLQRLILIRIPCAVDRGRMSLVCRAWRDAIRRHRAKLVGRLFQQPPPLSWLLLRAPSPLGLALGPARAACALSGGRVHHFLDVAPPHARFFGSHDGAWLLLDAAANPRNADASAHRAVNVRTGAVRDFPQEVALGPTEEYVRRMLIHAAALSSSPDDARCVGYAIVTSFRNPTIFLPDRQRRRGIALWVAGSPQAINVEPPFQGVGDVDAEDVIYLRHSGAFAFVTRAGHLRLSKPVWRQHNSPRGAKWLTRRFRPHVGPDVRTRYLVVSGGELLMVVRFMPHPDHQPASKFKVFRVIERNSADADANDFPVAEYPWAWSELDTLGGRMLFVGHGCSRSYKVDEYPGFEAGIYFLDDGIFYADSVIFGIGDARRYPCSDNGKWTEDGHVQRCFPRSGPSHHSAPVWLLP</sequence>
<evidence type="ECO:0000259" key="1">
    <source>
        <dbReference type="Pfam" id="PF00646"/>
    </source>
</evidence>
<dbReference type="InterPro" id="IPR005174">
    <property type="entry name" value="KIB1-4_b-propeller"/>
</dbReference>
<evidence type="ECO:0000313" key="3">
    <source>
        <dbReference type="EMBL" id="CAL4994254.1"/>
    </source>
</evidence>
<reference evidence="3 4" key="2">
    <citation type="submission" date="2024-10" db="EMBL/GenBank/DDBJ databases">
        <authorList>
            <person name="Ryan C."/>
        </authorList>
    </citation>
    <scope>NUCLEOTIDE SEQUENCE [LARGE SCALE GENOMIC DNA]</scope>
</reference>
<reference evidence="4" key="1">
    <citation type="submission" date="2024-06" db="EMBL/GenBank/DDBJ databases">
        <authorList>
            <person name="Ryan C."/>
        </authorList>
    </citation>
    <scope>NUCLEOTIDE SEQUENCE [LARGE SCALE GENOMIC DNA]</scope>
</reference>
<dbReference type="EMBL" id="OZ075134">
    <property type="protein sequence ID" value="CAL4994254.1"/>
    <property type="molecule type" value="Genomic_DNA"/>
</dbReference>
<dbReference type="SUPFAM" id="SSF81383">
    <property type="entry name" value="F-box domain"/>
    <property type="match status" value="1"/>
</dbReference>
<proteinExistence type="predicted"/>
<accession>A0ABC9B927</accession>
<keyword evidence="4" id="KW-1185">Reference proteome</keyword>
<protein>
    <recommendedName>
        <fullName evidence="5">DUF295 domain-containing protein</fullName>
    </recommendedName>
</protein>
<dbReference type="Pfam" id="PF00646">
    <property type="entry name" value="F-box"/>
    <property type="match status" value="1"/>
</dbReference>
<dbReference type="InterPro" id="IPR036047">
    <property type="entry name" value="F-box-like_dom_sf"/>
</dbReference>
<dbReference type="PANTHER" id="PTHR33110">
    <property type="entry name" value="F-BOX/KELCH-REPEAT PROTEIN-RELATED"/>
    <property type="match status" value="1"/>
</dbReference>
<evidence type="ECO:0008006" key="5">
    <source>
        <dbReference type="Google" id="ProtNLM"/>
    </source>
</evidence>
<name>A0ABC9B927_9POAL</name>
<evidence type="ECO:0000259" key="2">
    <source>
        <dbReference type="Pfam" id="PF03478"/>
    </source>
</evidence>
<feature type="domain" description="F-box" evidence="1">
    <location>
        <begin position="13"/>
        <end position="52"/>
    </location>
</feature>
<dbReference type="InterPro" id="IPR001810">
    <property type="entry name" value="F-box_dom"/>
</dbReference>
<dbReference type="Pfam" id="PF03478">
    <property type="entry name" value="Beta-prop_KIB1-4"/>
    <property type="match status" value="1"/>
</dbReference>
<dbReference type="Gene3D" id="1.20.1280.50">
    <property type="match status" value="1"/>
</dbReference>
<organism evidence="3 4">
    <name type="scientific">Urochloa decumbens</name>
    <dbReference type="NCBI Taxonomy" id="240449"/>
    <lineage>
        <taxon>Eukaryota</taxon>
        <taxon>Viridiplantae</taxon>
        <taxon>Streptophyta</taxon>
        <taxon>Embryophyta</taxon>
        <taxon>Tracheophyta</taxon>
        <taxon>Spermatophyta</taxon>
        <taxon>Magnoliopsida</taxon>
        <taxon>Liliopsida</taxon>
        <taxon>Poales</taxon>
        <taxon>Poaceae</taxon>
        <taxon>PACMAD clade</taxon>
        <taxon>Panicoideae</taxon>
        <taxon>Panicodae</taxon>
        <taxon>Paniceae</taxon>
        <taxon>Melinidinae</taxon>
        <taxon>Urochloa</taxon>
    </lineage>
</organism>
<dbReference type="Proteomes" id="UP001497457">
    <property type="component" value="Chromosome 24b"/>
</dbReference>
<feature type="domain" description="KIB1-4 beta-propeller" evidence="2">
    <location>
        <begin position="104"/>
        <end position="379"/>
    </location>
</feature>
<dbReference type="AlphaFoldDB" id="A0ABC9B927"/>
<evidence type="ECO:0000313" key="4">
    <source>
        <dbReference type="Proteomes" id="UP001497457"/>
    </source>
</evidence>
<dbReference type="PANTHER" id="PTHR33110:SF125">
    <property type="entry name" value="OS05G0570350 PROTEIN"/>
    <property type="match status" value="1"/>
</dbReference>